<dbReference type="InterPro" id="IPR002288">
    <property type="entry name" value="DNA_gyrase_B_C"/>
</dbReference>
<dbReference type="SUPFAM" id="SSF55874">
    <property type="entry name" value="ATPase domain of HSP90 chaperone/DNA topoisomerase II/histidine kinase"/>
    <property type="match status" value="1"/>
</dbReference>
<dbReference type="SUPFAM" id="SSF56719">
    <property type="entry name" value="Type II DNA topoisomerase"/>
    <property type="match status" value="1"/>
</dbReference>
<dbReference type="InterPro" id="IPR013759">
    <property type="entry name" value="Topo_IIA_B_C"/>
</dbReference>
<evidence type="ECO:0000256" key="11">
    <source>
        <dbReference type="RuleBase" id="RU362094"/>
    </source>
</evidence>
<dbReference type="InterPro" id="IPR014721">
    <property type="entry name" value="Ribsml_uS5_D2-typ_fold_subgr"/>
</dbReference>
<evidence type="ECO:0000256" key="4">
    <source>
        <dbReference type="ARBA" id="ARBA00022723"/>
    </source>
</evidence>
<dbReference type="PANTHER" id="PTHR45866">
    <property type="entry name" value="DNA GYRASE/TOPOISOMERASE SUBUNIT B"/>
    <property type="match status" value="1"/>
</dbReference>
<dbReference type="FunFam" id="3.40.50.670:FF:000002">
    <property type="entry name" value="DNA gyrase subunit B"/>
    <property type="match status" value="1"/>
</dbReference>
<keyword evidence="9" id="KW-0238">DNA-binding</keyword>
<dbReference type="EMBL" id="HBEO01014877">
    <property type="protein sequence ID" value="CAD8483493.1"/>
    <property type="molecule type" value="Transcribed_RNA"/>
</dbReference>
<dbReference type="InterPro" id="IPR034160">
    <property type="entry name" value="TOPRIM_GyrB"/>
</dbReference>
<dbReference type="CDD" id="cd00822">
    <property type="entry name" value="TopoII_Trans_DNA_gyrase"/>
    <property type="match status" value="1"/>
</dbReference>
<dbReference type="CDD" id="cd03366">
    <property type="entry name" value="TOPRIM_TopoIIA_GyrB"/>
    <property type="match status" value="1"/>
</dbReference>
<dbReference type="Gene3D" id="3.40.50.670">
    <property type="match status" value="1"/>
</dbReference>
<reference evidence="13" key="1">
    <citation type="submission" date="2021-01" db="EMBL/GenBank/DDBJ databases">
        <authorList>
            <person name="Corre E."/>
            <person name="Pelletier E."/>
            <person name="Niang G."/>
            <person name="Scheremetjew M."/>
            <person name="Finn R."/>
            <person name="Kale V."/>
            <person name="Holt S."/>
            <person name="Cochrane G."/>
            <person name="Meng A."/>
            <person name="Brown T."/>
            <person name="Cohen L."/>
        </authorList>
    </citation>
    <scope>NUCLEOTIDE SEQUENCE</scope>
    <source>
        <strain evidence="13">CCMP325</strain>
    </source>
</reference>
<dbReference type="Gene3D" id="3.30.565.10">
    <property type="entry name" value="Histidine kinase-like ATPase, C-terminal domain"/>
    <property type="match status" value="1"/>
</dbReference>
<evidence type="ECO:0000256" key="5">
    <source>
        <dbReference type="ARBA" id="ARBA00022741"/>
    </source>
</evidence>
<dbReference type="PANTHER" id="PTHR45866:SF1">
    <property type="entry name" value="DNA GYRASE SUBUNIT B, MITOCHONDRIAL"/>
    <property type="match status" value="1"/>
</dbReference>
<accession>A0A7S0HFA0</accession>
<comment type="subunit">
    <text evidence="11">Made up of two chains. The A chain is responsible for DNA breakage and rejoining; the B chain catalyzes ATP hydrolysis.</text>
</comment>
<evidence type="ECO:0000256" key="1">
    <source>
        <dbReference type="ARBA" id="ARBA00000185"/>
    </source>
</evidence>
<dbReference type="Pfam" id="PF02518">
    <property type="entry name" value="HATPase_c"/>
    <property type="match status" value="1"/>
</dbReference>
<dbReference type="PROSITE" id="PS00177">
    <property type="entry name" value="TOPOISOMERASE_II"/>
    <property type="match status" value="1"/>
</dbReference>
<dbReference type="PRINTS" id="PR00418">
    <property type="entry name" value="TPI2FAMILY"/>
</dbReference>
<keyword evidence="7" id="KW-0460">Magnesium</keyword>
<dbReference type="Pfam" id="PF00986">
    <property type="entry name" value="DNA_gyraseB_C"/>
    <property type="match status" value="1"/>
</dbReference>
<dbReference type="GO" id="GO:0005524">
    <property type="term" value="F:ATP binding"/>
    <property type="evidence" value="ECO:0007669"/>
    <property type="project" value="UniProtKB-UniRule"/>
</dbReference>
<organism evidence="13">
    <name type="scientific">Hanusia phi</name>
    <dbReference type="NCBI Taxonomy" id="3032"/>
    <lineage>
        <taxon>Eukaryota</taxon>
        <taxon>Cryptophyceae</taxon>
        <taxon>Pyrenomonadales</taxon>
        <taxon>Geminigeraceae</taxon>
        <taxon>Hanusia</taxon>
    </lineage>
</organism>
<evidence type="ECO:0000256" key="8">
    <source>
        <dbReference type="ARBA" id="ARBA00023029"/>
    </source>
</evidence>
<proteinExistence type="inferred from homology"/>
<dbReference type="SMART" id="SM00433">
    <property type="entry name" value="TOP2c"/>
    <property type="match status" value="1"/>
</dbReference>
<dbReference type="InterPro" id="IPR036890">
    <property type="entry name" value="HATPase_C_sf"/>
</dbReference>
<dbReference type="InterPro" id="IPR013760">
    <property type="entry name" value="Topo_IIA-like_dom_sf"/>
</dbReference>
<evidence type="ECO:0000256" key="9">
    <source>
        <dbReference type="ARBA" id="ARBA00023125"/>
    </source>
</evidence>
<evidence type="ECO:0000256" key="3">
    <source>
        <dbReference type="ARBA" id="ARBA00010708"/>
    </source>
</evidence>
<protein>
    <recommendedName>
        <fullName evidence="11">DNA gyrase subunit B</fullName>
        <ecNumber evidence="11">5.6.2.2</ecNumber>
    </recommendedName>
</protein>
<evidence type="ECO:0000256" key="10">
    <source>
        <dbReference type="ARBA" id="ARBA00023235"/>
    </source>
</evidence>
<dbReference type="GO" id="GO:0046872">
    <property type="term" value="F:metal ion binding"/>
    <property type="evidence" value="ECO:0007669"/>
    <property type="project" value="UniProtKB-UniRule"/>
</dbReference>
<dbReference type="Pfam" id="PF01751">
    <property type="entry name" value="Toprim"/>
    <property type="match status" value="1"/>
</dbReference>
<dbReference type="GO" id="GO:0006265">
    <property type="term" value="P:DNA topological change"/>
    <property type="evidence" value="ECO:0007669"/>
    <property type="project" value="UniProtKB-UniRule"/>
</dbReference>
<dbReference type="InterPro" id="IPR011557">
    <property type="entry name" value="GyrB"/>
</dbReference>
<keyword evidence="10 11" id="KW-0413">Isomerase</keyword>
<comment type="cofactor">
    <cofactor evidence="11">
        <name>Ca(2+)</name>
        <dbReference type="ChEBI" id="CHEBI:29108"/>
    </cofactor>
    <cofactor evidence="11">
        <name>Mg(2+)</name>
        <dbReference type="ChEBI" id="CHEBI:18420"/>
    </cofactor>
    <cofactor evidence="11">
        <name>Mn(2+)</name>
        <dbReference type="ChEBI" id="CHEBI:29035"/>
    </cofactor>
</comment>
<gene>
    <name evidence="13" type="ORF">HPHI1048_LOCUS10125</name>
</gene>
<dbReference type="GO" id="GO:0003918">
    <property type="term" value="F:DNA topoisomerase type II (double strand cut, ATP-hydrolyzing) activity"/>
    <property type="evidence" value="ECO:0007669"/>
    <property type="project" value="UniProtKB-UniRule"/>
</dbReference>
<dbReference type="PRINTS" id="PR01159">
    <property type="entry name" value="DNAGYRASEB"/>
</dbReference>
<dbReference type="GO" id="GO:0003677">
    <property type="term" value="F:DNA binding"/>
    <property type="evidence" value="ECO:0007669"/>
    <property type="project" value="UniProtKB-UniRule"/>
</dbReference>
<evidence type="ECO:0000259" key="12">
    <source>
        <dbReference type="PROSITE" id="PS50880"/>
    </source>
</evidence>
<keyword evidence="6 11" id="KW-0067">ATP-binding</keyword>
<dbReference type="GO" id="GO:0005694">
    <property type="term" value="C:chromosome"/>
    <property type="evidence" value="ECO:0007669"/>
    <property type="project" value="InterPro"/>
</dbReference>
<comment type="cofactor">
    <cofactor evidence="2">
        <name>Mg(2+)</name>
        <dbReference type="ChEBI" id="CHEBI:18420"/>
    </cofactor>
</comment>
<name>A0A7S0HFA0_9CRYP</name>
<evidence type="ECO:0000256" key="7">
    <source>
        <dbReference type="ARBA" id="ARBA00022842"/>
    </source>
</evidence>
<evidence type="ECO:0000313" key="13">
    <source>
        <dbReference type="EMBL" id="CAD8483493.1"/>
    </source>
</evidence>
<dbReference type="EC" id="5.6.2.2" evidence="11"/>
<dbReference type="InterPro" id="IPR018522">
    <property type="entry name" value="TopoIIA_CS"/>
</dbReference>
<sequence length="683" mass="77120">MLDWNSTFISNVQLKFSDKNILKPTNRKIKKGTVSIKANDNNYNAKNITVLEGLEPVRRRPGVFIGSTGLKGFHHLVYEIVDNSVDESMAGFCEKVNVIVNSDKSITIKDDGRGIPVDLHPTTNKTALETVLTILHAGGKFGGGGYKVSGGLHGVGISVVNALSEFMNINTKRNQQKIGMRFVRGKKIAECNLSIFGKKKKNGTVINFRPDFQVFFTEFNFDPYVIGGRLNELGFLNSGLNLILEDRRSKIIRSSSFLHNGGLLEYINEMTFNKKKLHEPIILSSVFKNTEIEIAFVWSSDQYQESILSFVNNIRTIEGGTHVDGFKQGITKLLNLLIKKKSKNKEKSGSISGEFIREGITSLINVKTPEPEFEGQIKSKLGNPDIKLLVEQLVKDEAEKYFKDENSNLLNLILQKAISAMNAYEASKKARELIRKKSTLETITLPGKLSDCSENNPQFSEIFIVEGDSAGGSAKQARDRKFQAILPLRGKIINIEKNEETKIYNNTEIQSLISALGLGIKGSNNDLLNLRYHKIIIMTDADVDGAHIRTLLLTFFYRYQKKLIEDGYVYIACPPLYKIESFKKKNSNKKIQYCYSEGELEYFIESNNFNKNIQRFKGLGEMMPDQLWKTTMSPEMRILKRVKLSDARKADKIFEVLMGSKVPERKKFIQIQSSLIKINSLDI</sequence>
<comment type="similarity">
    <text evidence="3 11">Belongs to the type II topoisomerase GyrB family.</text>
</comment>
<comment type="catalytic activity">
    <reaction evidence="1 11">
        <text>ATP-dependent breakage, passage and rejoining of double-stranded DNA.</text>
        <dbReference type="EC" id="5.6.2.2"/>
    </reaction>
</comment>
<dbReference type="Gene3D" id="3.30.230.10">
    <property type="match status" value="1"/>
</dbReference>
<evidence type="ECO:0000256" key="6">
    <source>
        <dbReference type="ARBA" id="ARBA00022840"/>
    </source>
</evidence>
<comment type="function">
    <text evidence="11">A type II topoisomerase that negatively supercoils closed circular double-stranded DNA in an ATP-dependent manner.</text>
</comment>
<dbReference type="AlphaFoldDB" id="A0A7S0HFA0"/>
<dbReference type="SUPFAM" id="SSF54211">
    <property type="entry name" value="Ribosomal protein S5 domain 2-like"/>
    <property type="match status" value="1"/>
</dbReference>
<dbReference type="SMART" id="SM00387">
    <property type="entry name" value="HATPase_c"/>
    <property type="match status" value="1"/>
</dbReference>
<keyword evidence="11" id="KW-0809">Transit peptide</keyword>
<dbReference type="NCBIfam" id="TIGR01059">
    <property type="entry name" value="gyrB"/>
    <property type="match status" value="1"/>
</dbReference>
<dbReference type="InterPro" id="IPR003594">
    <property type="entry name" value="HATPase_dom"/>
</dbReference>
<dbReference type="InterPro" id="IPR013506">
    <property type="entry name" value="Topo_IIA_bsu_dom2"/>
</dbReference>
<dbReference type="InterPro" id="IPR006171">
    <property type="entry name" value="TOPRIM_dom"/>
</dbReference>
<dbReference type="Pfam" id="PF00204">
    <property type="entry name" value="DNA_gyraseB"/>
    <property type="match status" value="1"/>
</dbReference>
<keyword evidence="4" id="KW-0479">Metal-binding</keyword>
<feature type="domain" description="Toprim" evidence="12">
    <location>
        <begin position="460"/>
        <end position="575"/>
    </location>
</feature>
<evidence type="ECO:0000256" key="2">
    <source>
        <dbReference type="ARBA" id="ARBA00001946"/>
    </source>
</evidence>
<dbReference type="InterPro" id="IPR001241">
    <property type="entry name" value="Topo_IIA"/>
</dbReference>
<dbReference type="NCBIfam" id="NF004189">
    <property type="entry name" value="PRK05644.1"/>
    <property type="match status" value="1"/>
</dbReference>
<keyword evidence="5 11" id="KW-0547">Nucleotide-binding</keyword>
<dbReference type="PROSITE" id="PS50880">
    <property type="entry name" value="TOPRIM"/>
    <property type="match status" value="1"/>
</dbReference>
<dbReference type="InterPro" id="IPR000565">
    <property type="entry name" value="Topo_IIA_B"/>
</dbReference>
<keyword evidence="8 11" id="KW-0799">Topoisomerase</keyword>
<dbReference type="InterPro" id="IPR020568">
    <property type="entry name" value="Ribosomal_Su5_D2-typ_SF"/>
</dbReference>